<sequence length="67" mass="7252">MSLRLLQINLHHSKAASAALLLRLAKGEADVVLVQEPWVAGGRVAGLGTKDYKLMLDPKQATETTQQ</sequence>
<dbReference type="EnsemblMetazoa" id="XM_044458379.1">
    <property type="protein sequence ID" value="XP_044314314.1"/>
    <property type="gene ID" value="LOC123037479"/>
</dbReference>
<dbReference type="SUPFAM" id="SSF56219">
    <property type="entry name" value="DNase I-like"/>
    <property type="match status" value="1"/>
</dbReference>
<protein>
    <recommendedName>
        <fullName evidence="3">Craniofacial development protein 2-like</fullName>
    </recommendedName>
</protein>
<dbReference type="GeneID" id="123037479"/>
<evidence type="ECO:0000313" key="1">
    <source>
        <dbReference type="EnsemblMetazoa" id="XP_044314314.1"/>
    </source>
</evidence>
<evidence type="ECO:0008006" key="3">
    <source>
        <dbReference type="Google" id="ProtNLM"/>
    </source>
</evidence>
<dbReference type="InterPro" id="IPR036691">
    <property type="entry name" value="Endo/exonu/phosph_ase_sf"/>
</dbReference>
<reference evidence="1" key="2">
    <citation type="submission" date="2025-05" db="UniProtKB">
        <authorList>
            <consortium name="EnsemblMetazoa"/>
        </authorList>
    </citation>
    <scope>IDENTIFICATION</scope>
</reference>
<name>A0ABM5J660_DRORH</name>
<organism evidence="1 2">
    <name type="scientific">Drosophila rhopaloa</name>
    <name type="common">Fruit fly</name>
    <dbReference type="NCBI Taxonomy" id="1041015"/>
    <lineage>
        <taxon>Eukaryota</taxon>
        <taxon>Metazoa</taxon>
        <taxon>Ecdysozoa</taxon>
        <taxon>Arthropoda</taxon>
        <taxon>Hexapoda</taxon>
        <taxon>Insecta</taxon>
        <taxon>Pterygota</taxon>
        <taxon>Neoptera</taxon>
        <taxon>Endopterygota</taxon>
        <taxon>Diptera</taxon>
        <taxon>Brachycera</taxon>
        <taxon>Muscomorpha</taxon>
        <taxon>Ephydroidea</taxon>
        <taxon>Drosophilidae</taxon>
        <taxon>Drosophila</taxon>
        <taxon>Sophophora</taxon>
    </lineage>
</organism>
<keyword evidence="2" id="KW-1185">Reference proteome</keyword>
<reference evidence="2" key="1">
    <citation type="journal article" date="2021" name="Elife">
        <title>Highly contiguous assemblies of 101 drosophilid genomes.</title>
        <authorList>
            <person name="Kim B.Y."/>
            <person name="Wang J.R."/>
            <person name="Miller D.E."/>
            <person name="Barmina O."/>
            <person name="Delaney E."/>
            <person name="Thompson A."/>
            <person name="Comeault A.A."/>
            <person name="Peede D."/>
            <person name="D'Agostino E.R."/>
            <person name="Pelaez J."/>
            <person name="Aguilar J.M."/>
            <person name="Haji D."/>
            <person name="Matsunaga T."/>
            <person name="Armstrong E.E."/>
            <person name="Zych M."/>
            <person name="Ogawa Y."/>
            <person name="Stamenkovic-Radak M."/>
            <person name="Jelic M."/>
            <person name="Veselinovic M.S."/>
            <person name="Tanaskovic M."/>
            <person name="Eric P."/>
            <person name="Gao J.J."/>
            <person name="Katoh T.K."/>
            <person name="Toda M.J."/>
            <person name="Watabe H."/>
            <person name="Watada M."/>
            <person name="Davis J.S."/>
            <person name="Moyle L.C."/>
            <person name="Manoli G."/>
            <person name="Bertolini E."/>
            <person name="Kostal V."/>
            <person name="Hawley R.S."/>
            <person name="Takahashi A."/>
            <person name="Jones C.D."/>
            <person name="Price D.K."/>
            <person name="Whiteman N."/>
            <person name="Kopp A."/>
            <person name="Matute D.R."/>
            <person name="Petrov D.A."/>
        </authorList>
    </citation>
    <scope>NUCLEOTIDE SEQUENCE [LARGE SCALE GENOMIC DNA]</scope>
</reference>
<proteinExistence type="predicted"/>
<evidence type="ECO:0000313" key="2">
    <source>
        <dbReference type="Proteomes" id="UP001652680"/>
    </source>
</evidence>
<accession>A0ABM5J660</accession>
<dbReference type="Proteomes" id="UP001652680">
    <property type="component" value="Unassembled WGS sequence"/>
</dbReference>
<dbReference type="Gene3D" id="3.60.10.10">
    <property type="entry name" value="Endonuclease/exonuclease/phosphatase"/>
    <property type="match status" value="1"/>
</dbReference>
<dbReference type="RefSeq" id="XP_044314314.1">
    <property type="nucleotide sequence ID" value="XM_044458379.1"/>
</dbReference>